<sequence>MKKVFFAAVFAAFALTSCGSDDDGGQACTTCNSGGQSVEICQGDNGNAFVAGTDTTINYNTYIDALQASGGCN</sequence>
<name>A0A5J4IWA5_9FLAO</name>
<gene>
    <name evidence="2" type="ORF">ULMA_07300</name>
</gene>
<dbReference type="PROSITE" id="PS51257">
    <property type="entry name" value="PROKAR_LIPOPROTEIN"/>
    <property type="match status" value="1"/>
</dbReference>
<feature type="signal peptide" evidence="1">
    <location>
        <begin position="1"/>
        <end position="19"/>
    </location>
</feature>
<evidence type="ECO:0008006" key="4">
    <source>
        <dbReference type="Google" id="ProtNLM"/>
    </source>
</evidence>
<feature type="chain" id="PRO_5023843674" description="Lipoprotein" evidence="1">
    <location>
        <begin position="20"/>
        <end position="73"/>
    </location>
</feature>
<evidence type="ECO:0000313" key="2">
    <source>
        <dbReference type="EMBL" id="GER58622.1"/>
    </source>
</evidence>
<dbReference type="OrthoDB" id="1376935at2"/>
<keyword evidence="1" id="KW-0732">Signal</keyword>
<reference evidence="2 3" key="1">
    <citation type="submission" date="2019-08" db="EMBL/GenBank/DDBJ databases">
        <title>Draft genome sequence of Ulvibacter marinus type strain NBRC 109484.</title>
        <authorList>
            <person name="Kawano K."/>
            <person name="Ushijima N."/>
            <person name="Kihara M."/>
            <person name="Itoh H."/>
        </authorList>
    </citation>
    <scope>NUCLEOTIDE SEQUENCE [LARGE SCALE GENOMIC DNA]</scope>
    <source>
        <strain evidence="2 3">NBRC 109484</strain>
    </source>
</reference>
<evidence type="ECO:0000313" key="3">
    <source>
        <dbReference type="Proteomes" id="UP000326509"/>
    </source>
</evidence>
<dbReference type="EMBL" id="BKCG01000001">
    <property type="protein sequence ID" value="GER58622.1"/>
    <property type="molecule type" value="Genomic_DNA"/>
</dbReference>
<protein>
    <recommendedName>
        <fullName evidence="4">Lipoprotein</fullName>
    </recommendedName>
</protein>
<dbReference type="RefSeq" id="WP_151672689.1">
    <property type="nucleotide sequence ID" value="NZ_BKCG01000001.1"/>
</dbReference>
<organism evidence="2 3">
    <name type="scientific">Patiriisocius marinus</name>
    <dbReference type="NCBI Taxonomy" id="1397112"/>
    <lineage>
        <taxon>Bacteria</taxon>
        <taxon>Pseudomonadati</taxon>
        <taxon>Bacteroidota</taxon>
        <taxon>Flavobacteriia</taxon>
        <taxon>Flavobacteriales</taxon>
        <taxon>Flavobacteriaceae</taxon>
        <taxon>Patiriisocius</taxon>
    </lineage>
</organism>
<keyword evidence="3" id="KW-1185">Reference proteome</keyword>
<proteinExistence type="predicted"/>
<evidence type="ECO:0000256" key="1">
    <source>
        <dbReference type="SAM" id="SignalP"/>
    </source>
</evidence>
<comment type="caution">
    <text evidence="2">The sequence shown here is derived from an EMBL/GenBank/DDBJ whole genome shotgun (WGS) entry which is preliminary data.</text>
</comment>
<dbReference type="AlphaFoldDB" id="A0A5J4IWA5"/>
<dbReference type="Proteomes" id="UP000326509">
    <property type="component" value="Unassembled WGS sequence"/>
</dbReference>
<accession>A0A5J4IWA5</accession>